<sequence length="44" mass="4918">MNIINKSTIILPLLCLILWNDVHGQSQAELDEASASLLEQVNLR</sequence>
<accession>A0A382BJ62</accession>
<feature type="non-terminal residue" evidence="1">
    <location>
        <position position="44"/>
    </location>
</feature>
<protein>
    <submittedName>
        <fullName evidence="1">Uncharacterized protein</fullName>
    </submittedName>
</protein>
<proteinExistence type="predicted"/>
<name>A0A382BJ62_9ZZZZ</name>
<reference evidence="1" key="1">
    <citation type="submission" date="2018-05" db="EMBL/GenBank/DDBJ databases">
        <authorList>
            <person name="Lanie J.A."/>
            <person name="Ng W.-L."/>
            <person name="Kazmierczak K.M."/>
            <person name="Andrzejewski T.M."/>
            <person name="Davidsen T.M."/>
            <person name="Wayne K.J."/>
            <person name="Tettelin H."/>
            <person name="Glass J.I."/>
            <person name="Rusch D."/>
            <person name="Podicherti R."/>
            <person name="Tsui H.-C.T."/>
            <person name="Winkler M.E."/>
        </authorList>
    </citation>
    <scope>NUCLEOTIDE SEQUENCE</scope>
</reference>
<organism evidence="1">
    <name type="scientific">marine metagenome</name>
    <dbReference type="NCBI Taxonomy" id="408172"/>
    <lineage>
        <taxon>unclassified sequences</taxon>
        <taxon>metagenomes</taxon>
        <taxon>ecological metagenomes</taxon>
    </lineage>
</organism>
<dbReference type="EMBL" id="UINC01030057">
    <property type="protein sequence ID" value="SVB13825.1"/>
    <property type="molecule type" value="Genomic_DNA"/>
</dbReference>
<evidence type="ECO:0000313" key="1">
    <source>
        <dbReference type="EMBL" id="SVB13825.1"/>
    </source>
</evidence>
<dbReference type="AlphaFoldDB" id="A0A382BJ62"/>
<gene>
    <name evidence="1" type="ORF">METZ01_LOCUS166679</name>
</gene>